<dbReference type="Proteomes" id="UP000002698">
    <property type="component" value="Chromosome"/>
</dbReference>
<feature type="transmembrane region" description="Helical" evidence="1">
    <location>
        <begin position="12"/>
        <end position="32"/>
    </location>
</feature>
<keyword evidence="3" id="KW-1185">Reference proteome</keyword>
<dbReference type="GeneID" id="43500104"/>
<organism evidence="2 3">
    <name type="scientific">Natronomonas pharaonis (strain ATCC 35678 / DSM 2160 / CIP 103997 / JCM 8858 / NBRC 14720 / NCIMB 2260 / Gabara)</name>
    <name type="common">Halobacterium pharaonis</name>
    <dbReference type="NCBI Taxonomy" id="348780"/>
    <lineage>
        <taxon>Archaea</taxon>
        <taxon>Methanobacteriati</taxon>
        <taxon>Methanobacteriota</taxon>
        <taxon>Stenosarchaea group</taxon>
        <taxon>Halobacteria</taxon>
        <taxon>Halobacteriales</taxon>
        <taxon>Natronomonadaceae</taxon>
        <taxon>Natronomonas</taxon>
    </lineage>
</organism>
<proteinExistence type="predicted"/>
<evidence type="ECO:0000313" key="3">
    <source>
        <dbReference type="Proteomes" id="UP000002698"/>
    </source>
</evidence>
<evidence type="ECO:0000256" key="1">
    <source>
        <dbReference type="SAM" id="Phobius"/>
    </source>
</evidence>
<dbReference type="AlphaFoldDB" id="A0A1U7EZ80"/>
<name>A0A1U7EZ80_NATPD</name>
<dbReference type="EMBL" id="CR936257">
    <property type="protein sequence ID" value="CAI50590.1"/>
    <property type="molecule type" value="Genomic_DNA"/>
</dbReference>
<dbReference type="HOGENOM" id="CLU_3075449_0_0_2"/>
<protein>
    <submittedName>
        <fullName evidence="2">Uncharacterized protein</fullName>
    </submittedName>
</protein>
<sequence length="52" mass="5632">MTPLQILDPVMAVVLLGIVTTLAIVFGFIWAYGKIREPPEIHTDDENGGHAA</sequence>
<dbReference type="KEGG" id="nph:NP_4998A"/>
<gene>
    <name evidence="2" type="ordered locus">NP_4998A</name>
</gene>
<evidence type="ECO:0000313" key="2">
    <source>
        <dbReference type="EMBL" id="CAI50590.1"/>
    </source>
</evidence>
<accession>A0A1U7EZ80</accession>
<reference evidence="2 3" key="1">
    <citation type="journal article" date="2005" name="Genome Res.">
        <title>Living with two extremes: conclusions from the genome sequence of Natronomonas pharaonis.</title>
        <authorList>
            <person name="Falb M."/>
            <person name="Pfeiffer F."/>
            <person name="Palm P."/>
            <person name="Rodewald K."/>
            <person name="Hickmann V."/>
            <person name="Tittor J."/>
            <person name="Oesterhelt D."/>
        </authorList>
    </citation>
    <scope>NUCLEOTIDE SEQUENCE [LARGE SCALE GENOMIC DNA]</scope>
    <source>
        <strain evidence="3">ATCC 35678 / DSM 2160 / CIP 103997 / JCM 8858 / NBRC 14720 / NCIMB 2260 / Gabara</strain>
    </source>
</reference>
<keyword evidence="1" id="KW-0472">Membrane</keyword>
<dbReference type="EnsemblBacteria" id="CAI50590">
    <property type="protein sequence ID" value="CAI50590"/>
    <property type="gene ID" value="NP_4998A"/>
</dbReference>
<keyword evidence="1" id="KW-0812">Transmembrane</keyword>
<dbReference type="RefSeq" id="WP_011324201.1">
    <property type="nucleotide sequence ID" value="NC_007426.1"/>
</dbReference>
<keyword evidence="1" id="KW-1133">Transmembrane helix</keyword>
<dbReference type="STRING" id="348780.NP_4998A"/>